<keyword evidence="1" id="KW-0732">Signal</keyword>
<comment type="caution">
    <text evidence="2">The sequence shown here is derived from an EMBL/GenBank/DDBJ whole genome shotgun (WGS) entry which is preliminary data.</text>
</comment>
<sequence>MAMFYSVALTIFSLLPALCKGQFCDNGQLLGADIYEYIVDPVNEYREKLLKGEQKNGNSGSNLPPPQGMTKLTGIDCNTCQIQEHVFNERVCVIVRGSGAWYCSAIGREDSASFSLTMIHTLNELTHVGESAIPNIREEPDCQTEEHVLTISDKICLHEIVEWAGWAL</sequence>
<dbReference type="EMBL" id="JARK01001341">
    <property type="protein sequence ID" value="EYC30029.1"/>
    <property type="molecule type" value="Genomic_DNA"/>
</dbReference>
<feature type="chain" id="PRO_5001493721" evidence="1">
    <location>
        <begin position="22"/>
        <end position="168"/>
    </location>
</feature>
<evidence type="ECO:0000313" key="3">
    <source>
        <dbReference type="Proteomes" id="UP000024635"/>
    </source>
</evidence>
<proteinExistence type="predicted"/>
<evidence type="ECO:0000313" key="2">
    <source>
        <dbReference type="EMBL" id="EYC30029.1"/>
    </source>
</evidence>
<feature type="signal peptide" evidence="1">
    <location>
        <begin position="1"/>
        <end position="21"/>
    </location>
</feature>
<organism evidence="2 3">
    <name type="scientific">Ancylostoma ceylanicum</name>
    <dbReference type="NCBI Taxonomy" id="53326"/>
    <lineage>
        <taxon>Eukaryota</taxon>
        <taxon>Metazoa</taxon>
        <taxon>Ecdysozoa</taxon>
        <taxon>Nematoda</taxon>
        <taxon>Chromadorea</taxon>
        <taxon>Rhabditida</taxon>
        <taxon>Rhabditina</taxon>
        <taxon>Rhabditomorpha</taxon>
        <taxon>Strongyloidea</taxon>
        <taxon>Ancylostomatidae</taxon>
        <taxon>Ancylostomatinae</taxon>
        <taxon>Ancylostoma</taxon>
    </lineage>
</organism>
<dbReference type="Proteomes" id="UP000024635">
    <property type="component" value="Unassembled WGS sequence"/>
</dbReference>
<name>A0A016VR67_9BILA</name>
<evidence type="ECO:0000256" key="1">
    <source>
        <dbReference type="SAM" id="SignalP"/>
    </source>
</evidence>
<gene>
    <name evidence="2" type="primary">Acey_s0005.g2406</name>
    <name evidence="2" type="ORF">Y032_0005g2406</name>
</gene>
<dbReference type="AlphaFoldDB" id="A0A016VR67"/>
<keyword evidence="3" id="KW-1185">Reference proteome</keyword>
<accession>A0A016VR67</accession>
<reference evidence="3" key="1">
    <citation type="journal article" date="2015" name="Nat. Genet.">
        <title>The genome and transcriptome of the zoonotic hookworm Ancylostoma ceylanicum identify infection-specific gene families.</title>
        <authorList>
            <person name="Schwarz E.M."/>
            <person name="Hu Y."/>
            <person name="Antoshechkin I."/>
            <person name="Miller M.M."/>
            <person name="Sternberg P.W."/>
            <person name="Aroian R.V."/>
        </authorList>
    </citation>
    <scope>NUCLEOTIDE SEQUENCE</scope>
    <source>
        <strain evidence="3">HY135</strain>
    </source>
</reference>
<protein>
    <submittedName>
        <fullName evidence="2">Uncharacterized protein</fullName>
    </submittedName>
</protein>